<comment type="similarity">
    <text evidence="2 6">Belongs to the TGF-beta family.</text>
</comment>
<evidence type="ECO:0000256" key="1">
    <source>
        <dbReference type="ARBA" id="ARBA00004613"/>
    </source>
</evidence>
<keyword evidence="3" id="KW-0964">Secreted</keyword>
<evidence type="ECO:0000256" key="3">
    <source>
        <dbReference type="ARBA" id="ARBA00022525"/>
    </source>
</evidence>
<dbReference type="Proteomes" id="UP000037069">
    <property type="component" value="Unassembled WGS sequence"/>
</dbReference>
<dbReference type="Gene3D" id="2.60.120.970">
    <property type="match status" value="1"/>
</dbReference>
<evidence type="ECO:0000256" key="2">
    <source>
        <dbReference type="ARBA" id="ARBA00006656"/>
    </source>
</evidence>
<dbReference type="PANTHER" id="PTHR11848">
    <property type="entry name" value="TGF-BETA FAMILY"/>
    <property type="match status" value="1"/>
</dbReference>
<dbReference type="InterPro" id="IPR017948">
    <property type="entry name" value="TGFb_CS"/>
</dbReference>
<feature type="domain" description="TGF-beta family profile" evidence="9">
    <location>
        <begin position="454"/>
        <end position="576"/>
    </location>
</feature>
<dbReference type="FunFam" id="2.60.120.970:FF:000035">
    <property type="entry name" value="Dawdle, isoform A"/>
    <property type="match status" value="1"/>
</dbReference>
<dbReference type="SMART" id="SM00204">
    <property type="entry name" value="TGFB"/>
    <property type="match status" value="1"/>
</dbReference>
<organism evidence="10 11">
    <name type="scientific">Lucilia cuprina</name>
    <name type="common">Green bottle fly</name>
    <name type="synonym">Australian sheep blowfly</name>
    <dbReference type="NCBI Taxonomy" id="7375"/>
    <lineage>
        <taxon>Eukaryota</taxon>
        <taxon>Metazoa</taxon>
        <taxon>Ecdysozoa</taxon>
        <taxon>Arthropoda</taxon>
        <taxon>Hexapoda</taxon>
        <taxon>Insecta</taxon>
        <taxon>Pterygota</taxon>
        <taxon>Neoptera</taxon>
        <taxon>Endopterygota</taxon>
        <taxon>Diptera</taxon>
        <taxon>Brachycera</taxon>
        <taxon>Muscomorpha</taxon>
        <taxon>Oestroidea</taxon>
        <taxon>Calliphoridae</taxon>
        <taxon>Luciliinae</taxon>
        <taxon>Lucilia</taxon>
    </lineage>
</organism>
<proteinExistence type="inferred from homology"/>
<dbReference type="InterPro" id="IPR029034">
    <property type="entry name" value="Cystine-knot_cytokine"/>
</dbReference>
<evidence type="ECO:0000259" key="9">
    <source>
        <dbReference type="PROSITE" id="PS51362"/>
    </source>
</evidence>
<dbReference type="Gene3D" id="2.10.90.10">
    <property type="entry name" value="Cystine-knot cytokines"/>
    <property type="match status" value="1"/>
</dbReference>
<evidence type="ECO:0000313" key="10">
    <source>
        <dbReference type="EMBL" id="KNC33583.1"/>
    </source>
</evidence>
<evidence type="ECO:0000256" key="4">
    <source>
        <dbReference type="ARBA" id="ARBA00023030"/>
    </source>
</evidence>
<comment type="subcellular location">
    <subcellularLocation>
        <location evidence="1">Secreted</location>
    </subcellularLocation>
</comment>
<dbReference type="PROSITE" id="PS51362">
    <property type="entry name" value="TGF_BETA_2"/>
    <property type="match status" value="1"/>
</dbReference>
<dbReference type="STRING" id="7375.A0A0L0CMK4"/>
<gene>
    <name evidence="10" type="ORF">FF38_06864</name>
</gene>
<feature type="chain" id="PRO_5005536564" description="TGF-beta family profile domain-containing protein" evidence="8">
    <location>
        <begin position="18"/>
        <end position="576"/>
    </location>
</feature>
<dbReference type="OMA" id="MAKYFIT"/>
<dbReference type="InterPro" id="IPR001839">
    <property type="entry name" value="TGF-b_C"/>
</dbReference>
<dbReference type="EMBL" id="JRES01000175">
    <property type="protein sequence ID" value="KNC33583.1"/>
    <property type="molecule type" value="Genomic_DNA"/>
</dbReference>
<keyword evidence="5" id="KW-1015">Disulfide bond</keyword>
<sequence length="576" mass="67508">MAKYLITFVLLAFLALENNHIYNRLHAKSHPSVSNTNTVTHFMRQHQYRHQSNANVHHKLNPTHEQHQTHHARKHIKQYKKQNFDNGQEEDETVQDSRRQMERIKRHMEQQRQHRLEHNKRLQQRSQRPVYSAETLKTMPRIWQHLSMVYDYDYADEKDRMYGDGPMDGEPEEEEEKDIVLQTDESNIKVEIPLTVAEAEVEDSNSKPAEIENQKHNNTAAVRCPKCESSRKVEHVTEEELTRLRIEFVKQQILEKLRLKERPNVSAVGLPKPLYEGVTIEQEEDATVNKDLDDYYARTSKKFIFLEVEKHECRKLGSQPSMCFSFKIDDADADGYDVSTAVLWLFKNNPQKMVKRNDTLLTQQTIVVSEVQQQLDSKYLPIVKTIAIQSVDVQDEWMKIDIEWPIKRWFGNHDLSHLIQITCQSCDIESMEHMISTDKDYRPFIMVDTQNRKRQPRQKREINCTDGVTECCREHLYISFDDIGWGDWIIQPRGYNAYFCRGTCGMVASISESLSAHNTILQKFLNKPGKRRKNLELVPCCTAKQYSSLQLVFMDSNNTATQKTFPNMVVESCGCR</sequence>
<evidence type="ECO:0000313" key="11">
    <source>
        <dbReference type="Proteomes" id="UP000037069"/>
    </source>
</evidence>
<dbReference type="GO" id="GO:0008083">
    <property type="term" value="F:growth factor activity"/>
    <property type="evidence" value="ECO:0007669"/>
    <property type="project" value="UniProtKB-KW"/>
</dbReference>
<feature type="region of interest" description="Disordered" evidence="7">
    <location>
        <begin position="63"/>
        <end position="131"/>
    </location>
</feature>
<comment type="caution">
    <text evidence="10">The sequence shown here is derived from an EMBL/GenBank/DDBJ whole genome shotgun (WGS) entry which is preliminary data.</text>
</comment>
<evidence type="ECO:0000256" key="8">
    <source>
        <dbReference type="SAM" id="SignalP"/>
    </source>
</evidence>
<feature type="signal peptide" evidence="8">
    <location>
        <begin position="1"/>
        <end position="17"/>
    </location>
</feature>
<protein>
    <recommendedName>
        <fullName evidence="9">TGF-beta family profile domain-containing protein</fullName>
    </recommendedName>
</protein>
<dbReference type="GO" id="GO:0005125">
    <property type="term" value="F:cytokine activity"/>
    <property type="evidence" value="ECO:0007669"/>
    <property type="project" value="TreeGrafter"/>
</dbReference>
<dbReference type="AlphaFoldDB" id="A0A0L0CMK4"/>
<dbReference type="PROSITE" id="PS00250">
    <property type="entry name" value="TGF_BETA_1"/>
    <property type="match status" value="1"/>
</dbReference>
<evidence type="ECO:0000256" key="6">
    <source>
        <dbReference type="RuleBase" id="RU000354"/>
    </source>
</evidence>
<dbReference type="CDD" id="cd13752">
    <property type="entry name" value="TGF_beta_INHB"/>
    <property type="match status" value="1"/>
</dbReference>
<reference evidence="10 11" key="1">
    <citation type="journal article" date="2015" name="Nat. Commun.">
        <title>Lucilia cuprina genome unlocks parasitic fly biology to underpin future interventions.</title>
        <authorList>
            <person name="Anstead C.A."/>
            <person name="Korhonen P.K."/>
            <person name="Young N.D."/>
            <person name="Hall R.S."/>
            <person name="Jex A.R."/>
            <person name="Murali S.C."/>
            <person name="Hughes D.S."/>
            <person name="Lee S.F."/>
            <person name="Perry T."/>
            <person name="Stroehlein A.J."/>
            <person name="Ansell B.R."/>
            <person name="Breugelmans B."/>
            <person name="Hofmann A."/>
            <person name="Qu J."/>
            <person name="Dugan S."/>
            <person name="Lee S.L."/>
            <person name="Chao H."/>
            <person name="Dinh H."/>
            <person name="Han Y."/>
            <person name="Doddapaneni H.V."/>
            <person name="Worley K.C."/>
            <person name="Muzny D.M."/>
            <person name="Ioannidis P."/>
            <person name="Waterhouse R.M."/>
            <person name="Zdobnov E.M."/>
            <person name="James P.J."/>
            <person name="Bagnall N.H."/>
            <person name="Kotze A.C."/>
            <person name="Gibbs R.A."/>
            <person name="Richards S."/>
            <person name="Batterham P."/>
            <person name="Gasser R.B."/>
        </authorList>
    </citation>
    <scope>NUCLEOTIDE SEQUENCE [LARGE SCALE GENOMIC DNA]</scope>
    <source>
        <strain evidence="10 11">LS</strain>
        <tissue evidence="10">Full body</tissue>
    </source>
</reference>
<dbReference type="SUPFAM" id="SSF57501">
    <property type="entry name" value="Cystine-knot cytokines"/>
    <property type="match status" value="1"/>
</dbReference>
<dbReference type="InterPro" id="IPR001111">
    <property type="entry name" value="TGF-b_propeptide"/>
</dbReference>
<name>A0A0L0CMK4_LUCCU</name>
<keyword evidence="4 6" id="KW-0339">Growth factor</keyword>
<keyword evidence="8" id="KW-0732">Signal</keyword>
<feature type="compositionally biased region" description="Basic and acidic residues" evidence="7">
    <location>
        <begin position="95"/>
        <end position="120"/>
    </location>
</feature>
<accession>A0A0L0CMK4</accession>
<dbReference type="Pfam" id="PF00019">
    <property type="entry name" value="TGF_beta"/>
    <property type="match status" value="1"/>
</dbReference>
<feature type="compositionally biased region" description="Basic residues" evidence="7">
    <location>
        <begin position="69"/>
        <end position="80"/>
    </location>
</feature>
<evidence type="ECO:0000256" key="5">
    <source>
        <dbReference type="ARBA" id="ARBA00023157"/>
    </source>
</evidence>
<keyword evidence="11" id="KW-1185">Reference proteome</keyword>
<dbReference type="Pfam" id="PF00688">
    <property type="entry name" value="TGFb_propeptide"/>
    <property type="match status" value="1"/>
</dbReference>
<dbReference type="OrthoDB" id="6516235at2759"/>
<dbReference type="GO" id="GO:0005615">
    <property type="term" value="C:extracellular space"/>
    <property type="evidence" value="ECO:0007669"/>
    <property type="project" value="TreeGrafter"/>
</dbReference>
<dbReference type="InterPro" id="IPR015615">
    <property type="entry name" value="TGF-beta-rel"/>
</dbReference>
<dbReference type="PANTHER" id="PTHR11848:SF298">
    <property type="entry name" value="DAWDLE, ISOFORM A"/>
    <property type="match status" value="1"/>
</dbReference>
<evidence type="ECO:0000256" key="7">
    <source>
        <dbReference type="SAM" id="MobiDB-lite"/>
    </source>
</evidence>